<feature type="domain" description="Bacterial toxin 35" evidence="2">
    <location>
        <begin position="242"/>
        <end position="317"/>
    </location>
</feature>
<keyword evidence="5" id="KW-1185">Reference proteome</keyword>
<accession>A0ABS4DKW1</accession>
<dbReference type="RefSeq" id="WP_280921056.1">
    <property type="nucleotide sequence ID" value="NZ_JAGJRS010000012.1"/>
</dbReference>
<dbReference type="Proteomes" id="UP000823790">
    <property type="component" value="Unassembled WGS sequence"/>
</dbReference>
<dbReference type="InterPro" id="IPR022385">
    <property type="entry name" value="Rhs_assc_core"/>
</dbReference>
<evidence type="ECO:0000259" key="3">
    <source>
        <dbReference type="Pfam" id="PF25023"/>
    </source>
</evidence>
<proteinExistence type="predicted"/>
<dbReference type="EMBL" id="JAGJRS010000012">
    <property type="protein sequence ID" value="MBP1473692.1"/>
    <property type="molecule type" value="Genomic_DNA"/>
</dbReference>
<dbReference type="InterPro" id="IPR029109">
    <property type="entry name" value="Ntox35"/>
</dbReference>
<sequence length="337" mass="35794">RRGGAGRPWIREGAIVKASGWRGAAWARVAAVVLVLLSLGWGGLAPAAETTTYVLTDVQGTVLAREDAQGNIIARYDYRPYGKQQAGPVAAGPGYTGHVEDPDTGLVYMQQRYYDPQVGRFLSVDPVMAYEKPMTNFNRYVYALNNPYRFTDPDGRDSVGEMIDASAMQAAGRGDGLATYGWAFAATAWNVFGAEGVSQVADKGTSAGAGNGAMAVLEVVTLGKGKLLGEAGGFLWKASRLDAFKVAHVFSADHVRQGIMQLGATREAIIGSARDAIMAADKTGALKNGVNTIVTKMNGQVATVSAFFKNGELQSMNVFKGTSERQGKNVIDLTKPK</sequence>
<evidence type="ECO:0000313" key="5">
    <source>
        <dbReference type="Proteomes" id="UP000823790"/>
    </source>
</evidence>
<dbReference type="InterPro" id="IPR056823">
    <property type="entry name" value="TEN-like_YD-shell"/>
</dbReference>
<dbReference type="PANTHER" id="PTHR32305:SF17">
    <property type="entry name" value="TRNA NUCLEASE WAPA"/>
    <property type="match status" value="1"/>
</dbReference>
<dbReference type="NCBIfam" id="TIGR03696">
    <property type="entry name" value="Rhs_assc_core"/>
    <property type="match status" value="1"/>
</dbReference>
<comment type="caution">
    <text evidence="4">The sequence shown here is derived from an EMBL/GenBank/DDBJ whole genome shotgun (WGS) entry which is preliminary data.</text>
</comment>
<reference evidence="4 5" key="1">
    <citation type="submission" date="2021-04" db="EMBL/GenBank/DDBJ databases">
        <authorList>
            <person name="Huq M.A."/>
        </authorList>
    </citation>
    <scope>NUCLEOTIDE SEQUENCE [LARGE SCALE GENOMIC DNA]</scope>
    <source>
        <strain evidence="4 5">MAH-13</strain>
    </source>
</reference>
<gene>
    <name evidence="4" type="ORF">J7I44_05230</name>
</gene>
<dbReference type="PANTHER" id="PTHR32305">
    <property type="match status" value="1"/>
</dbReference>
<feature type="domain" description="Teneurin-like YD-shell" evidence="3">
    <location>
        <begin position="50"/>
        <end position="152"/>
    </location>
</feature>
<evidence type="ECO:0008006" key="6">
    <source>
        <dbReference type="Google" id="ProtNLM"/>
    </source>
</evidence>
<evidence type="ECO:0000313" key="4">
    <source>
        <dbReference type="EMBL" id="MBP1473692.1"/>
    </source>
</evidence>
<name>A0ABS4DKW1_9GAMM</name>
<organism evidence="4 5">
    <name type="scientific">Frateuria flava</name>
    <dbReference type="NCBI Taxonomy" id="2821489"/>
    <lineage>
        <taxon>Bacteria</taxon>
        <taxon>Pseudomonadati</taxon>
        <taxon>Pseudomonadota</taxon>
        <taxon>Gammaproteobacteria</taxon>
        <taxon>Lysobacterales</taxon>
        <taxon>Rhodanobacteraceae</taxon>
        <taxon>Frateuria</taxon>
    </lineage>
</organism>
<keyword evidence="1" id="KW-0677">Repeat</keyword>
<evidence type="ECO:0000256" key="1">
    <source>
        <dbReference type="ARBA" id="ARBA00022737"/>
    </source>
</evidence>
<dbReference type="Pfam" id="PF15534">
    <property type="entry name" value="Ntox35"/>
    <property type="match status" value="1"/>
</dbReference>
<protein>
    <recommendedName>
        <fullName evidence="6">RHS repeat-associated core domain-containing protein</fullName>
    </recommendedName>
</protein>
<dbReference type="Gene3D" id="2.180.10.10">
    <property type="entry name" value="RHS repeat-associated core"/>
    <property type="match status" value="1"/>
</dbReference>
<evidence type="ECO:0000259" key="2">
    <source>
        <dbReference type="Pfam" id="PF15534"/>
    </source>
</evidence>
<feature type="non-terminal residue" evidence="4">
    <location>
        <position position="1"/>
    </location>
</feature>
<dbReference type="InterPro" id="IPR050708">
    <property type="entry name" value="T6SS_VgrG/RHS"/>
</dbReference>
<dbReference type="Pfam" id="PF25023">
    <property type="entry name" value="TEN_YD-shell"/>
    <property type="match status" value="1"/>
</dbReference>